<dbReference type="EMBL" id="FIZY01000069">
    <property type="protein sequence ID" value="CZF86527.1"/>
    <property type="molecule type" value="Genomic_DNA"/>
</dbReference>
<dbReference type="Proteomes" id="UP000073601">
    <property type="component" value="Unassembled WGS sequence"/>
</dbReference>
<dbReference type="PROSITE" id="PS51257">
    <property type="entry name" value="PROKAR_LIPOPROTEIN"/>
    <property type="match status" value="1"/>
</dbReference>
<evidence type="ECO:0000313" key="2">
    <source>
        <dbReference type="EMBL" id="CZF86527.1"/>
    </source>
</evidence>
<dbReference type="Pfam" id="PF14344">
    <property type="entry name" value="DUF4397"/>
    <property type="match status" value="2"/>
</dbReference>
<proteinExistence type="predicted"/>
<feature type="domain" description="DUF4397" evidence="1">
    <location>
        <begin position="32"/>
        <end position="150"/>
    </location>
</feature>
<accession>A0A128FI98</accession>
<evidence type="ECO:0000259" key="1">
    <source>
        <dbReference type="Pfam" id="PF14344"/>
    </source>
</evidence>
<organism evidence="2 3">
    <name type="scientific">Grimontia marina</name>
    <dbReference type="NCBI Taxonomy" id="646534"/>
    <lineage>
        <taxon>Bacteria</taxon>
        <taxon>Pseudomonadati</taxon>
        <taxon>Pseudomonadota</taxon>
        <taxon>Gammaproteobacteria</taxon>
        <taxon>Vibrionales</taxon>
        <taxon>Vibrionaceae</taxon>
        <taxon>Grimontia</taxon>
    </lineage>
</organism>
<dbReference type="OrthoDB" id="9783299at2"/>
<dbReference type="RefSeq" id="WP_062714482.1">
    <property type="nucleotide sequence ID" value="NZ_CAWRCI010000069.1"/>
</dbReference>
<feature type="domain" description="DUF4397" evidence="1">
    <location>
        <begin position="247"/>
        <end position="368"/>
    </location>
</feature>
<evidence type="ECO:0000313" key="3">
    <source>
        <dbReference type="Proteomes" id="UP000073601"/>
    </source>
</evidence>
<reference evidence="3" key="1">
    <citation type="submission" date="2016-02" db="EMBL/GenBank/DDBJ databases">
        <authorList>
            <person name="Rodrigo-Torres Lidia"/>
            <person name="Arahal R.David."/>
        </authorList>
    </citation>
    <scope>NUCLEOTIDE SEQUENCE [LARGE SCALE GENOMIC DNA]</scope>
    <source>
        <strain evidence="3">CECT 8713</strain>
    </source>
</reference>
<sequence length="451" mass="46998">MKRWQITMYVILGFSLSGCGGGDSGNSHNQSALRVIHAGADAPKVNVLANQSALVEGLDYGDSSGFKKVNSQNYKVKVNAQLPDQTTPTVLTEDYNLKAERNYSAIALGSVADNTLEVLVVENSDSAVANGYFRIQAVHGSPAVPAVDVYVTAPGDDVNSASPTLTLSYRQFSDQLSVPAGDYRIRITPEGTKTVLFDSGTVPLTSGTDLLVTAAPNIYGGNTTSPVVLVAASGSGSSVIFDQSTGADLRAVHGVADAPAVNVLLNDSSMPAVADLNYLNESPFLQAPAGTQDVTVNVPSLSADVLKNVPVSLEQGKFYNAIVLGSVDASDAFDIELLPFEEDRRTVATEAKLSLVHGSVSAGTVDIYITPTDDISNASPRISNFAYRQTFTGFGLMPGEAVISVTPAGSKTVAIGPLPVNFEGGKLYGAVAQDAKSGGTPLELNGFDELN</sequence>
<dbReference type="AlphaFoldDB" id="A0A128FI98"/>
<gene>
    <name evidence="2" type="ORF">GMA8713_04561</name>
</gene>
<name>A0A128FI98_9GAMM</name>
<keyword evidence="3" id="KW-1185">Reference proteome</keyword>
<dbReference type="InterPro" id="IPR025510">
    <property type="entry name" value="DUF4397"/>
</dbReference>
<protein>
    <recommendedName>
        <fullName evidence="1">DUF4397 domain-containing protein</fullName>
    </recommendedName>
</protein>